<comment type="similarity">
    <text evidence="2">Belongs to the BCCT transporter (TC 2.A.15) family.</text>
</comment>
<keyword evidence="6 8" id="KW-1133">Transmembrane helix</keyword>
<accession>A0A4Y9A986</accession>
<feature type="transmembrane region" description="Helical" evidence="8">
    <location>
        <begin position="190"/>
        <end position="213"/>
    </location>
</feature>
<proteinExistence type="inferred from homology"/>
<dbReference type="Proteomes" id="UP000298484">
    <property type="component" value="Unassembled WGS sequence"/>
</dbReference>
<feature type="transmembrane region" description="Helical" evidence="8">
    <location>
        <begin position="7"/>
        <end position="29"/>
    </location>
</feature>
<dbReference type="Pfam" id="PF02028">
    <property type="entry name" value="BCCT"/>
    <property type="match status" value="1"/>
</dbReference>
<evidence type="ECO:0000256" key="5">
    <source>
        <dbReference type="ARBA" id="ARBA00022692"/>
    </source>
</evidence>
<dbReference type="PANTHER" id="PTHR30047:SF7">
    <property type="entry name" value="HIGH-AFFINITY CHOLINE TRANSPORT PROTEIN"/>
    <property type="match status" value="1"/>
</dbReference>
<feature type="transmembrane region" description="Helical" evidence="8">
    <location>
        <begin position="225"/>
        <end position="247"/>
    </location>
</feature>
<dbReference type="PANTHER" id="PTHR30047">
    <property type="entry name" value="HIGH-AFFINITY CHOLINE TRANSPORT PROTEIN-RELATED"/>
    <property type="match status" value="1"/>
</dbReference>
<dbReference type="InterPro" id="IPR001734">
    <property type="entry name" value="Na/solute_symporter"/>
</dbReference>
<dbReference type="AlphaFoldDB" id="A0A4Y9A986"/>
<keyword evidence="7 8" id="KW-0472">Membrane</keyword>
<evidence type="ECO:0000256" key="1">
    <source>
        <dbReference type="ARBA" id="ARBA00004651"/>
    </source>
</evidence>
<dbReference type="OrthoDB" id="9775735at2"/>
<sequence>MKIKETFMNPVFSISAIIVGLLVIIGAFLPEQFGRVGQSLFDFTTVNFGWFYLLAVFIIIVFLIGISISKHGKTRLGPPDSRPEYSFFTWVGMLFSAGFGVSLVFWSVAEPMTHFFTTPFPGQEAQTEEAARVAMGYSFFHWGISQWAVFAIAGLGIAFLQFRKNRSGLVSAAIEPVVGKNKGVANTINILAVIATVMGVATTVGLSFIQLNGGLSSVFNIPNHIGVQVIIAVVMLAAYLTSSVTGLDKGIKWLSNMNLVLALLIMAIVFFLGPTVFILNSFVLGMGDYISSFVQYSLRLNPYTGGDWVYQWTIFYWAWAIAWSPFVGAFVARVSRGRTIREFVSGVMVVPPAIACVWIAVFGGTAVYSDLNNGTQIAETVNEDVTVALFEALSVVPFTDILSIISILLIFTFMVTSADSASYILGSMTSNGSLNPALTTKVIWGVLITAIALVLLFTGGLNALQTASLTAALPFTVILLIMIAAIFKAIQREYKPKDKERDS</sequence>
<organism evidence="9 10">
    <name type="scientific">Lentibacillus salicampi</name>
    <dbReference type="NCBI Taxonomy" id="175306"/>
    <lineage>
        <taxon>Bacteria</taxon>
        <taxon>Bacillati</taxon>
        <taxon>Bacillota</taxon>
        <taxon>Bacilli</taxon>
        <taxon>Bacillales</taxon>
        <taxon>Bacillaceae</taxon>
        <taxon>Lentibacillus</taxon>
    </lineage>
</organism>
<feature type="transmembrane region" description="Helical" evidence="8">
    <location>
        <begin position="139"/>
        <end position="160"/>
    </location>
</feature>
<evidence type="ECO:0000256" key="3">
    <source>
        <dbReference type="ARBA" id="ARBA00022448"/>
    </source>
</evidence>
<feature type="transmembrane region" description="Helical" evidence="8">
    <location>
        <begin position="259"/>
        <end position="283"/>
    </location>
</feature>
<name>A0A4Y9A986_9BACI</name>
<comment type="subcellular location">
    <subcellularLocation>
        <location evidence="1">Cell membrane</location>
        <topology evidence="1">Multi-pass membrane protein</topology>
    </subcellularLocation>
</comment>
<gene>
    <name evidence="9" type="ORF">E4U82_14510</name>
</gene>
<keyword evidence="10" id="KW-1185">Reference proteome</keyword>
<keyword evidence="4" id="KW-1003">Cell membrane</keyword>
<dbReference type="InterPro" id="IPR000060">
    <property type="entry name" value="BCCT_transptr"/>
</dbReference>
<feature type="transmembrane region" description="Helical" evidence="8">
    <location>
        <begin position="442"/>
        <end position="461"/>
    </location>
</feature>
<evidence type="ECO:0000256" key="7">
    <source>
        <dbReference type="ARBA" id="ARBA00023136"/>
    </source>
</evidence>
<dbReference type="EMBL" id="SRHY01000031">
    <property type="protein sequence ID" value="TFJ92025.1"/>
    <property type="molecule type" value="Genomic_DNA"/>
</dbReference>
<dbReference type="PROSITE" id="PS50283">
    <property type="entry name" value="NA_SOLUT_SYMP_3"/>
    <property type="match status" value="1"/>
</dbReference>
<evidence type="ECO:0000256" key="6">
    <source>
        <dbReference type="ARBA" id="ARBA00022989"/>
    </source>
</evidence>
<reference evidence="9 10" key="1">
    <citation type="submission" date="2019-03" db="EMBL/GenBank/DDBJ databases">
        <title>Genome sequence of Lentibacillus salicampi ATCC BAA-719.</title>
        <authorList>
            <person name="Maclea K.S."/>
            <person name="Simoes Junior M."/>
        </authorList>
    </citation>
    <scope>NUCLEOTIDE SEQUENCE [LARGE SCALE GENOMIC DNA]</scope>
    <source>
        <strain evidence="9 10">ATCC BAA-719</strain>
    </source>
</reference>
<dbReference type="GO" id="GO:0022857">
    <property type="term" value="F:transmembrane transporter activity"/>
    <property type="evidence" value="ECO:0007669"/>
    <property type="project" value="InterPro"/>
</dbReference>
<feature type="transmembrane region" description="Helical" evidence="8">
    <location>
        <begin position="87"/>
        <end position="109"/>
    </location>
</feature>
<dbReference type="RefSeq" id="WP_135110877.1">
    <property type="nucleotide sequence ID" value="NZ_SRHY01000031.1"/>
</dbReference>
<keyword evidence="3" id="KW-0813">Transport</keyword>
<protein>
    <submittedName>
        <fullName evidence="9">BCCT family transporter</fullName>
    </submittedName>
</protein>
<feature type="transmembrane region" description="Helical" evidence="8">
    <location>
        <begin position="343"/>
        <end position="363"/>
    </location>
</feature>
<feature type="transmembrane region" description="Helical" evidence="8">
    <location>
        <begin position="467"/>
        <end position="487"/>
    </location>
</feature>
<dbReference type="NCBIfam" id="TIGR00842">
    <property type="entry name" value="bcct"/>
    <property type="match status" value="1"/>
</dbReference>
<evidence type="ECO:0000313" key="9">
    <source>
        <dbReference type="EMBL" id="TFJ92025.1"/>
    </source>
</evidence>
<evidence type="ECO:0000256" key="4">
    <source>
        <dbReference type="ARBA" id="ARBA00022475"/>
    </source>
</evidence>
<keyword evidence="5 8" id="KW-0812">Transmembrane</keyword>
<dbReference type="GO" id="GO:0005886">
    <property type="term" value="C:plasma membrane"/>
    <property type="evidence" value="ECO:0007669"/>
    <property type="project" value="UniProtKB-SubCell"/>
</dbReference>
<evidence type="ECO:0000256" key="2">
    <source>
        <dbReference type="ARBA" id="ARBA00005658"/>
    </source>
</evidence>
<feature type="transmembrane region" description="Helical" evidence="8">
    <location>
        <begin position="401"/>
        <end position="421"/>
    </location>
</feature>
<feature type="transmembrane region" description="Helical" evidence="8">
    <location>
        <begin position="309"/>
        <end position="331"/>
    </location>
</feature>
<evidence type="ECO:0000256" key="8">
    <source>
        <dbReference type="SAM" id="Phobius"/>
    </source>
</evidence>
<evidence type="ECO:0000313" key="10">
    <source>
        <dbReference type="Proteomes" id="UP000298484"/>
    </source>
</evidence>
<feature type="transmembrane region" description="Helical" evidence="8">
    <location>
        <begin position="49"/>
        <end position="66"/>
    </location>
</feature>
<comment type="caution">
    <text evidence="9">The sequence shown here is derived from an EMBL/GenBank/DDBJ whole genome shotgun (WGS) entry which is preliminary data.</text>
</comment>